<dbReference type="EMBL" id="JAUPFM010000012">
    <property type="protein sequence ID" value="KAK2835429.1"/>
    <property type="molecule type" value="Genomic_DNA"/>
</dbReference>
<evidence type="ECO:0000313" key="3">
    <source>
        <dbReference type="Proteomes" id="UP001187415"/>
    </source>
</evidence>
<keyword evidence="3" id="KW-1185">Reference proteome</keyword>
<organism evidence="2 3">
    <name type="scientific">Channa striata</name>
    <name type="common">Snakehead murrel</name>
    <name type="synonym">Ophicephalus striatus</name>
    <dbReference type="NCBI Taxonomy" id="64152"/>
    <lineage>
        <taxon>Eukaryota</taxon>
        <taxon>Metazoa</taxon>
        <taxon>Chordata</taxon>
        <taxon>Craniata</taxon>
        <taxon>Vertebrata</taxon>
        <taxon>Euteleostomi</taxon>
        <taxon>Actinopterygii</taxon>
        <taxon>Neopterygii</taxon>
        <taxon>Teleostei</taxon>
        <taxon>Neoteleostei</taxon>
        <taxon>Acanthomorphata</taxon>
        <taxon>Anabantaria</taxon>
        <taxon>Anabantiformes</taxon>
        <taxon>Channoidei</taxon>
        <taxon>Channidae</taxon>
        <taxon>Channa</taxon>
    </lineage>
</organism>
<feature type="region of interest" description="Disordered" evidence="1">
    <location>
        <begin position="1"/>
        <end position="55"/>
    </location>
</feature>
<protein>
    <submittedName>
        <fullName evidence="2">Uncharacterized protein</fullName>
    </submittedName>
</protein>
<proteinExistence type="predicted"/>
<evidence type="ECO:0000313" key="2">
    <source>
        <dbReference type="EMBL" id="KAK2835429.1"/>
    </source>
</evidence>
<dbReference type="Proteomes" id="UP001187415">
    <property type="component" value="Unassembled WGS sequence"/>
</dbReference>
<reference evidence="2" key="1">
    <citation type="submission" date="2023-07" db="EMBL/GenBank/DDBJ databases">
        <title>Chromosome-level Genome Assembly of Striped Snakehead (Channa striata).</title>
        <authorList>
            <person name="Liu H."/>
        </authorList>
    </citation>
    <scope>NUCLEOTIDE SEQUENCE</scope>
    <source>
        <strain evidence="2">Gz</strain>
        <tissue evidence="2">Muscle</tissue>
    </source>
</reference>
<dbReference type="AlphaFoldDB" id="A0AA88ME51"/>
<sequence>MCGQKDGWMDEGETDIGCLSLLSSKPDPTGGEKPGVRSQSQQRRTGLDTAVVLSDQEASTPLTRLGLDGAPCGESRVSLL</sequence>
<comment type="caution">
    <text evidence="2">The sequence shown here is derived from an EMBL/GenBank/DDBJ whole genome shotgun (WGS) entry which is preliminary data.</text>
</comment>
<evidence type="ECO:0000256" key="1">
    <source>
        <dbReference type="SAM" id="MobiDB-lite"/>
    </source>
</evidence>
<gene>
    <name evidence="2" type="ORF">Q5P01_015913</name>
</gene>
<name>A0AA88ME51_CHASR</name>
<accession>A0AA88ME51</accession>